<comment type="caution">
    <text evidence="3">The sequence shown here is derived from an EMBL/GenBank/DDBJ whole genome shotgun (WGS) entry which is preliminary data.</text>
</comment>
<sequence length="279" mass="28782">MSHECSTEDEFIALLDGQATENRAAALRAHIAGCARCQKALAALEALTRALAAPVHGAPSPDAVAKIMRRIEVEPPAHAPAKRGARRLPWAPLGALAAAAAVAAFWIGARAMSHDAGLFTARGGVASASLQRDVGIFIHRAGERLEPLAAAEVVTKDTAYAVSYVNLGPAGSAFLLVFAVDAAGEVHWIQPAYLDAADDPGAIALEHAETDAPLPTAAVLDAPAPGPLRLVSIVCPRSLHVSQIESLVPSALDLASLRARFPGAVIQELTVSLNPPGSP</sequence>
<feature type="transmembrane region" description="Helical" evidence="1">
    <location>
        <begin position="90"/>
        <end position="109"/>
    </location>
</feature>
<dbReference type="InterPro" id="IPR027383">
    <property type="entry name" value="Znf_put"/>
</dbReference>
<dbReference type="EMBL" id="JARZHI010000006">
    <property type="protein sequence ID" value="MDI1429844.1"/>
    <property type="molecule type" value="Genomic_DNA"/>
</dbReference>
<proteinExistence type="predicted"/>
<keyword evidence="1" id="KW-0472">Membrane</keyword>
<name>A0ABT6NNG2_9BACT</name>
<evidence type="ECO:0000259" key="2">
    <source>
        <dbReference type="Pfam" id="PF13490"/>
    </source>
</evidence>
<keyword evidence="1" id="KW-1133">Transmembrane helix</keyword>
<keyword evidence="1" id="KW-0812">Transmembrane</keyword>
<protein>
    <submittedName>
        <fullName evidence="3">Zf-HC2 domain-containing protein</fullName>
    </submittedName>
</protein>
<dbReference type="Proteomes" id="UP001160301">
    <property type="component" value="Unassembled WGS sequence"/>
</dbReference>
<dbReference type="Gene3D" id="1.10.10.1320">
    <property type="entry name" value="Anti-sigma factor, zinc-finger domain"/>
    <property type="match status" value="1"/>
</dbReference>
<keyword evidence="4" id="KW-1185">Reference proteome</keyword>
<evidence type="ECO:0000256" key="1">
    <source>
        <dbReference type="SAM" id="Phobius"/>
    </source>
</evidence>
<dbReference type="InterPro" id="IPR041916">
    <property type="entry name" value="Anti_sigma_zinc_sf"/>
</dbReference>
<feature type="domain" description="Putative zinc-finger" evidence="2">
    <location>
        <begin position="13"/>
        <end position="38"/>
    </location>
</feature>
<dbReference type="RefSeq" id="WP_136965626.1">
    <property type="nucleotide sequence ID" value="NZ_JARZHI010000006.1"/>
</dbReference>
<accession>A0ABT6NNG2</accession>
<evidence type="ECO:0000313" key="4">
    <source>
        <dbReference type="Proteomes" id="UP001160301"/>
    </source>
</evidence>
<organism evidence="3 4">
    <name type="scientific">Polyangium sorediatum</name>
    <dbReference type="NCBI Taxonomy" id="889274"/>
    <lineage>
        <taxon>Bacteria</taxon>
        <taxon>Pseudomonadati</taxon>
        <taxon>Myxococcota</taxon>
        <taxon>Polyangia</taxon>
        <taxon>Polyangiales</taxon>
        <taxon>Polyangiaceae</taxon>
        <taxon>Polyangium</taxon>
    </lineage>
</organism>
<evidence type="ECO:0000313" key="3">
    <source>
        <dbReference type="EMBL" id="MDI1429844.1"/>
    </source>
</evidence>
<reference evidence="3 4" key="1">
    <citation type="submission" date="2023-04" db="EMBL/GenBank/DDBJ databases">
        <title>The genome sequence of Polyangium sorediatum DSM14670.</title>
        <authorList>
            <person name="Zhang X."/>
        </authorList>
    </citation>
    <scope>NUCLEOTIDE SEQUENCE [LARGE SCALE GENOMIC DNA]</scope>
    <source>
        <strain evidence="3 4">DSM 14670</strain>
    </source>
</reference>
<gene>
    <name evidence="3" type="ORF">QHF89_10065</name>
</gene>
<dbReference type="Pfam" id="PF13490">
    <property type="entry name" value="zf-HC2"/>
    <property type="match status" value="1"/>
</dbReference>